<sequence>MSVVLSICSWNDPMRETSTMMWRTWRCTVCGFLYREEEGFPEEGIAAGTRWEDVSEEWVCPDCGIGKADFEMVIVG</sequence>
<proteinExistence type="inferred from homology"/>
<keyword evidence="6 9" id="KW-0479">Metal-binding</keyword>
<evidence type="ECO:0000256" key="4">
    <source>
        <dbReference type="ARBA" id="ARBA00005337"/>
    </source>
</evidence>
<dbReference type="InterPro" id="IPR024934">
    <property type="entry name" value="Rubredoxin-like_dom"/>
</dbReference>
<dbReference type="PANTHER" id="PTHR47627">
    <property type="entry name" value="RUBREDOXIN"/>
    <property type="match status" value="1"/>
</dbReference>
<evidence type="ECO:0000313" key="11">
    <source>
        <dbReference type="EMBL" id="MDC6407315.1"/>
    </source>
</evidence>
<dbReference type="Pfam" id="PF00301">
    <property type="entry name" value="Rubredoxin"/>
    <property type="match status" value="1"/>
</dbReference>
<dbReference type="PANTHER" id="PTHR47627:SF1">
    <property type="entry name" value="RUBREDOXIN-1-RELATED"/>
    <property type="match status" value="1"/>
</dbReference>
<dbReference type="Proteomes" id="UP001220702">
    <property type="component" value="Unassembled WGS sequence"/>
</dbReference>
<dbReference type="InterPro" id="IPR024935">
    <property type="entry name" value="Rubredoxin_dom"/>
</dbReference>
<keyword evidence="5" id="KW-0813">Transport</keyword>
<dbReference type="GO" id="GO:0009055">
    <property type="term" value="F:electron transfer activity"/>
    <property type="evidence" value="ECO:0007669"/>
    <property type="project" value="TreeGrafter"/>
</dbReference>
<evidence type="ECO:0000256" key="7">
    <source>
        <dbReference type="ARBA" id="ARBA00022982"/>
    </source>
</evidence>
<gene>
    <name evidence="11" type="ORF">LOK82_00925</name>
</gene>
<dbReference type="Gene3D" id="2.20.28.10">
    <property type="match status" value="1"/>
</dbReference>
<evidence type="ECO:0000256" key="9">
    <source>
        <dbReference type="RuleBase" id="RU003820"/>
    </source>
</evidence>
<dbReference type="FunFam" id="2.20.28.10:FF:000001">
    <property type="entry name" value="Rubredoxin"/>
    <property type="match status" value="1"/>
</dbReference>
<dbReference type="PRINTS" id="PR00163">
    <property type="entry name" value="RUBREDOXIN"/>
</dbReference>
<comment type="function">
    <text evidence="2">Involved in the hydrocarbon hydroxylating system, which transfers electrons from NADH to rubredoxin reductase and then through rubredoxin to alkane 1 monooxygenase.</text>
</comment>
<comment type="caution">
    <text evidence="11">The sequence shown here is derived from an EMBL/GenBank/DDBJ whole genome shotgun (WGS) entry which is preliminary data.</text>
</comment>
<evidence type="ECO:0000313" key="12">
    <source>
        <dbReference type="Proteomes" id="UP001220702"/>
    </source>
</evidence>
<dbReference type="SUPFAM" id="SSF57802">
    <property type="entry name" value="Rubredoxin-like"/>
    <property type="match status" value="1"/>
</dbReference>
<feature type="domain" description="Rubredoxin-like" evidence="10">
    <location>
        <begin position="22"/>
        <end position="73"/>
    </location>
</feature>
<keyword evidence="7 9" id="KW-0249">Electron transport</keyword>
<dbReference type="PROSITE" id="PS00202">
    <property type="entry name" value="RUBREDOXIN"/>
    <property type="match status" value="1"/>
</dbReference>
<reference evidence="11" key="1">
    <citation type="submission" date="2021-11" db="EMBL/GenBank/DDBJ databases">
        <authorList>
            <person name="Denance N."/>
            <person name="Briand M."/>
            <person name="Dupas E."/>
            <person name="Durand K."/>
            <person name="Legendre B."/>
            <person name="Cunty A."/>
            <person name="Donnadieu C."/>
            <person name="Lopez Roques C."/>
            <person name="Cesbron S."/>
            <person name="Jacques M.A."/>
        </authorList>
    </citation>
    <scope>NUCLEOTIDE SEQUENCE</scope>
    <source>
        <strain evidence="11">CFBP8070</strain>
    </source>
</reference>
<evidence type="ECO:0000259" key="10">
    <source>
        <dbReference type="PROSITE" id="PS50903"/>
    </source>
</evidence>
<evidence type="ECO:0000256" key="1">
    <source>
        <dbReference type="ARBA" id="ARBA00001965"/>
    </source>
</evidence>
<organism evidence="11 12">
    <name type="scientific">Xylella fastidiosa subsp. multiplex</name>
    <dbReference type="NCBI Taxonomy" id="644357"/>
    <lineage>
        <taxon>Bacteria</taxon>
        <taxon>Pseudomonadati</taxon>
        <taxon>Pseudomonadota</taxon>
        <taxon>Gammaproteobacteria</taxon>
        <taxon>Lysobacterales</taxon>
        <taxon>Lysobacteraceae</taxon>
        <taxon>Xylella</taxon>
    </lineage>
</organism>
<evidence type="ECO:0000256" key="2">
    <source>
        <dbReference type="ARBA" id="ARBA00002792"/>
    </source>
</evidence>
<evidence type="ECO:0000256" key="8">
    <source>
        <dbReference type="ARBA" id="ARBA00023004"/>
    </source>
</evidence>
<dbReference type="GO" id="GO:0005506">
    <property type="term" value="F:iron ion binding"/>
    <property type="evidence" value="ECO:0007669"/>
    <property type="project" value="UniProtKB-UniRule"/>
</dbReference>
<evidence type="ECO:0000256" key="6">
    <source>
        <dbReference type="ARBA" id="ARBA00022723"/>
    </source>
</evidence>
<dbReference type="PROSITE" id="PS50903">
    <property type="entry name" value="RUBREDOXIN_LIKE"/>
    <property type="match status" value="1"/>
</dbReference>
<comment type="cofactor">
    <cofactor evidence="1 9">
        <name>Fe(3+)</name>
        <dbReference type="ChEBI" id="CHEBI:29034"/>
    </cofactor>
</comment>
<dbReference type="GO" id="GO:0043448">
    <property type="term" value="P:alkane catabolic process"/>
    <property type="evidence" value="ECO:0007669"/>
    <property type="project" value="TreeGrafter"/>
</dbReference>
<accession>A0AAW6HR04</accession>
<dbReference type="InterPro" id="IPR050526">
    <property type="entry name" value="Rubredoxin_ET"/>
</dbReference>
<keyword evidence="8 9" id="KW-0408">Iron</keyword>
<evidence type="ECO:0000256" key="3">
    <source>
        <dbReference type="ARBA" id="ARBA00004933"/>
    </source>
</evidence>
<dbReference type="AlphaFoldDB" id="A0AAW6HR04"/>
<comment type="similarity">
    <text evidence="4 9">Belongs to the rubredoxin family.</text>
</comment>
<protein>
    <recommendedName>
        <fullName evidence="9">Rubredoxin</fullName>
    </recommendedName>
</protein>
<name>A0AAW6HR04_XYLFS</name>
<dbReference type="CDD" id="cd00730">
    <property type="entry name" value="rubredoxin"/>
    <property type="match status" value="1"/>
</dbReference>
<dbReference type="InterPro" id="IPR018527">
    <property type="entry name" value="Rubredoxin_Fe_BS"/>
</dbReference>
<dbReference type="RefSeq" id="WP_162852410.1">
    <property type="nucleotide sequence ID" value="NZ_CP047134.1"/>
</dbReference>
<dbReference type="EMBL" id="JAJKGN010000001">
    <property type="protein sequence ID" value="MDC6407315.1"/>
    <property type="molecule type" value="Genomic_DNA"/>
</dbReference>
<comment type="pathway">
    <text evidence="3">Hydrocarbon metabolism; alkane degradation.</text>
</comment>
<reference evidence="11" key="2">
    <citation type="journal article" date="2023" name="Commun. Biol.">
        <title>Suspicions of two bridgehead invasions of Xylella fastidiosa subsp. multiplex in France.</title>
        <authorList>
            <person name="Dupas E."/>
            <person name="Durand K."/>
            <person name="Rieux A."/>
            <person name="Briand M."/>
            <person name="Pruvost O."/>
            <person name="Cunty A."/>
            <person name="Denance N."/>
            <person name="Donnadieu C."/>
            <person name="Legendre B."/>
            <person name="Lopez-Roques C."/>
            <person name="Cesbron S."/>
            <person name="Ravigne V."/>
            <person name="Jacques M.A."/>
        </authorList>
    </citation>
    <scope>NUCLEOTIDE SEQUENCE</scope>
    <source>
        <strain evidence="11">CFBP8070</strain>
    </source>
</reference>
<evidence type="ECO:0000256" key="5">
    <source>
        <dbReference type="ARBA" id="ARBA00022448"/>
    </source>
</evidence>